<accession>A0ABU2SNH4</accession>
<dbReference type="RefSeq" id="WP_311611407.1">
    <property type="nucleotide sequence ID" value="NZ_JAVRFI010000008.1"/>
</dbReference>
<proteinExistence type="predicted"/>
<protein>
    <recommendedName>
        <fullName evidence="3">WXG100 family type VII secretion target</fullName>
    </recommendedName>
</protein>
<gene>
    <name evidence="1" type="ORF">RM609_15830</name>
</gene>
<sequence length="201" mass="20600">MSSGGGAGGGGAGGIQASQAALDNVAKGINAAIGELKDIGSAGAASVGRGFDDLALSGMELGHGGLTASLKGFCERWDWGVRALIQDADQFAERVGLAAGYYHERDRYIADTFKVVANAAMGNPHLTEEQVEKKSVSEVLSDNAFTQTRDADYSLGSLAKAGEGAKDAWSKTGKDLMDSAKTGGPGPLGVAVRTVSKIEDY</sequence>
<dbReference type="EMBL" id="JAVRFI010000008">
    <property type="protein sequence ID" value="MDT0450531.1"/>
    <property type="molecule type" value="Genomic_DNA"/>
</dbReference>
<organism evidence="1 2">
    <name type="scientific">Streptomyces hesseae</name>
    <dbReference type="NCBI Taxonomy" id="3075519"/>
    <lineage>
        <taxon>Bacteria</taxon>
        <taxon>Bacillati</taxon>
        <taxon>Actinomycetota</taxon>
        <taxon>Actinomycetes</taxon>
        <taxon>Kitasatosporales</taxon>
        <taxon>Streptomycetaceae</taxon>
        <taxon>Streptomyces</taxon>
    </lineage>
</organism>
<comment type="caution">
    <text evidence="1">The sequence shown here is derived from an EMBL/GenBank/DDBJ whole genome shotgun (WGS) entry which is preliminary data.</text>
</comment>
<evidence type="ECO:0000313" key="1">
    <source>
        <dbReference type="EMBL" id="MDT0450531.1"/>
    </source>
</evidence>
<dbReference type="Proteomes" id="UP001180531">
    <property type="component" value="Unassembled WGS sequence"/>
</dbReference>
<reference evidence="1" key="1">
    <citation type="submission" date="2024-05" db="EMBL/GenBank/DDBJ databases">
        <title>30 novel species of actinomycetes from the DSMZ collection.</title>
        <authorList>
            <person name="Nouioui I."/>
        </authorList>
    </citation>
    <scope>NUCLEOTIDE SEQUENCE</scope>
    <source>
        <strain evidence="1">DSM 40473</strain>
    </source>
</reference>
<keyword evidence="2" id="KW-1185">Reference proteome</keyword>
<evidence type="ECO:0008006" key="3">
    <source>
        <dbReference type="Google" id="ProtNLM"/>
    </source>
</evidence>
<name>A0ABU2SNH4_9ACTN</name>
<evidence type="ECO:0000313" key="2">
    <source>
        <dbReference type="Proteomes" id="UP001180531"/>
    </source>
</evidence>